<evidence type="ECO:0000256" key="5">
    <source>
        <dbReference type="ARBA" id="ARBA00023158"/>
    </source>
</evidence>
<accession>A0A3Q3W7Q6</accession>
<feature type="region of interest" description="Disordered" evidence="6">
    <location>
        <begin position="437"/>
        <end position="541"/>
    </location>
</feature>
<feature type="region of interest" description="Disordered" evidence="6">
    <location>
        <begin position="1"/>
        <end position="161"/>
    </location>
</feature>
<keyword evidence="2" id="KW-0597">Phosphoprotein</keyword>
<dbReference type="PANTHER" id="PTHR13020">
    <property type="entry name" value="TRINUCLEOTIDE REPEAT-CONTAINING GENE 6"/>
    <property type="match status" value="1"/>
</dbReference>
<dbReference type="STRING" id="94237.ENSMMOP00000004634"/>
<dbReference type="GO" id="GO:0005829">
    <property type="term" value="C:cytosol"/>
    <property type="evidence" value="ECO:0007669"/>
    <property type="project" value="UniProtKB-ARBA"/>
</dbReference>
<evidence type="ECO:0000256" key="7">
    <source>
        <dbReference type="SAM" id="Phobius"/>
    </source>
</evidence>
<keyword evidence="7" id="KW-0812">Transmembrane</keyword>
<feature type="compositionally biased region" description="Polar residues" evidence="6">
    <location>
        <begin position="152"/>
        <end position="161"/>
    </location>
</feature>
<protein>
    <submittedName>
        <fullName evidence="10">Uncharacterized protein</fullName>
    </submittedName>
</protein>
<dbReference type="Pfam" id="PF10427">
    <property type="entry name" value="Ago_hook"/>
    <property type="match status" value="1"/>
</dbReference>
<dbReference type="PANTHER" id="PTHR13020:SF32">
    <property type="entry name" value="TRINUCLEOTIDE REPEAT-CONTAINING GENE 6B PROTEIN"/>
    <property type="match status" value="1"/>
</dbReference>
<dbReference type="AlphaFoldDB" id="A0A3Q3W7Q6"/>
<name>A0A3Q3W7Q6_MOLML</name>
<evidence type="ECO:0000259" key="8">
    <source>
        <dbReference type="Pfam" id="PF10427"/>
    </source>
</evidence>
<comment type="similarity">
    <text evidence="1">Belongs to the GW182 family.</text>
</comment>
<feature type="domain" description="TNRC6 PABC binding" evidence="9">
    <location>
        <begin position="294"/>
        <end position="547"/>
    </location>
</feature>
<proteinExistence type="inferred from homology"/>
<feature type="compositionally biased region" description="Low complexity" evidence="6">
    <location>
        <begin position="530"/>
        <end position="541"/>
    </location>
</feature>
<dbReference type="InterPro" id="IPR019486">
    <property type="entry name" value="Argonaute_hook_dom"/>
</dbReference>
<organism evidence="10 11">
    <name type="scientific">Mola mola</name>
    <name type="common">Ocean sunfish</name>
    <name type="synonym">Tetraodon mola</name>
    <dbReference type="NCBI Taxonomy" id="94237"/>
    <lineage>
        <taxon>Eukaryota</taxon>
        <taxon>Metazoa</taxon>
        <taxon>Chordata</taxon>
        <taxon>Craniata</taxon>
        <taxon>Vertebrata</taxon>
        <taxon>Euteleostomi</taxon>
        <taxon>Actinopterygii</taxon>
        <taxon>Neopterygii</taxon>
        <taxon>Teleostei</taxon>
        <taxon>Neoteleostei</taxon>
        <taxon>Acanthomorphata</taxon>
        <taxon>Eupercaria</taxon>
        <taxon>Tetraodontiformes</taxon>
        <taxon>Molidae</taxon>
        <taxon>Mola</taxon>
    </lineage>
</organism>
<dbReference type="GO" id="GO:0060213">
    <property type="term" value="P:positive regulation of nuclear-transcribed mRNA poly(A) tail shortening"/>
    <property type="evidence" value="ECO:0007669"/>
    <property type="project" value="TreeGrafter"/>
</dbReference>
<dbReference type="FunFam" id="3.30.70.330:FF:000011">
    <property type="entry name" value="trinucleotide repeat-containing gene 6A protein-like"/>
    <property type="match status" value="1"/>
</dbReference>
<evidence type="ECO:0000256" key="6">
    <source>
        <dbReference type="SAM" id="MobiDB-lite"/>
    </source>
</evidence>
<evidence type="ECO:0000313" key="10">
    <source>
        <dbReference type="Ensembl" id="ENSMMOP00000004634.1"/>
    </source>
</evidence>
<dbReference type="Pfam" id="PF16608">
    <property type="entry name" value="TNRC6-PABC_bdg"/>
    <property type="match status" value="1"/>
</dbReference>
<dbReference type="InterPro" id="IPR035979">
    <property type="entry name" value="RBD_domain_sf"/>
</dbReference>
<feature type="compositionally biased region" description="Basic and acidic residues" evidence="6">
    <location>
        <begin position="97"/>
        <end position="120"/>
    </location>
</feature>
<keyword evidence="3" id="KW-0810">Translation regulation</keyword>
<reference evidence="10" key="2">
    <citation type="submission" date="2025-09" db="UniProtKB">
        <authorList>
            <consortium name="Ensembl"/>
        </authorList>
    </citation>
    <scope>IDENTIFICATION</scope>
</reference>
<dbReference type="Proteomes" id="UP000261620">
    <property type="component" value="Unplaced"/>
</dbReference>
<dbReference type="GO" id="GO:0003723">
    <property type="term" value="F:RNA binding"/>
    <property type="evidence" value="ECO:0007669"/>
    <property type="project" value="UniProtKB-KW"/>
</dbReference>
<feature type="compositionally biased region" description="Low complexity" evidence="6">
    <location>
        <begin position="441"/>
        <end position="455"/>
    </location>
</feature>
<evidence type="ECO:0000256" key="3">
    <source>
        <dbReference type="ARBA" id="ARBA00022845"/>
    </source>
</evidence>
<feature type="compositionally biased region" description="Low complexity" evidence="6">
    <location>
        <begin position="680"/>
        <end position="689"/>
    </location>
</feature>
<evidence type="ECO:0000256" key="2">
    <source>
        <dbReference type="ARBA" id="ARBA00022553"/>
    </source>
</evidence>
<feature type="compositionally biased region" description="Polar residues" evidence="6">
    <location>
        <begin position="462"/>
        <end position="475"/>
    </location>
</feature>
<dbReference type="InterPro" id="IPR052068">
    <property type="entry name" value="GW182_domain"/>
</dbReference>
<evidence type="ECO:0000256" key="4">
    <source>
        <dbReference type="ARBA" id="ARBA00022884"/>
    </source>
</evidence>
<evidence type="ECO:0000259" key="9">
    <source>
        <dbReference type="Pfam" id="PF16608"/>
    </source>
</evidence>
<dbReference type="GO" id="GO:0000932">
    <property type="term" value="C:P-body"/>
    <property type="evidence" value="ECO:0007669"/>
    <property type="project" value="TreeGrafter"/>
</dbReference>
<keyword evidence="7" id="KW-1133">Transmembrane helix</keyword>
<dbReference type="Ensembl" id="ENSMMOT00000004718.1">
    <property type="protein sequence ID" value="ENSMMOP00000004634.1"/>
    <property type="gene ID" value="ENSMMOG00000003694.1"/>
</dbReference>
<keyword evidence="4" id="KW-0694">RNA-binding</keyword>
<feature type="transmembrane region" description="Helical" evidence="7">
    <location>
        <begin position="202"/>
        <end position="222"/>
    </location>
</feature>
<evidence type="ECO:0000313" key="11">
    <source>
        <dbReference type="Proteomes" id="UP000261620"/>
    </source>
</evidence>
<feature type="compositionally biased region" description="Low complexity" evidence="6">
    <location>
        <begin position="495"/>
        <end position="504"/>
    </location>
</feature>
<dbReference type="OMA" id="GMSYRPP"/>
<keyword evidence="7" id="KW-0472">Membrane</keyword>
<dbReference type="SUPFAM" id="SSF54928">
    <property type="entry name" value="RNA-binding domain, RBD"/>
    <property type="match status" value="1"/>
</dbReference>
<dbReference type="GO" id="GO:0005654">
    <property type="term" value="C:nucleoplasm"/>
    <property type="evidence" value="ECO:0007669"/>
    <property type="project" value="TreeGrafter"/>
</dbReference>
<dbReference type="GO" id="GO:0006417">
    <property type="term" value="P:regulation of translation"/>
    <property type="evidence" value="ECO:0007669"/>
    <property type="project" value="UniProtKB-KW"/>
</dbReference>
<feature type="region of interest" description="Disordered" evidence="6">
    <location>
        <begin position="678"/>
        <end position="698"/>
    </location>
</feature>
<feature type="compositionally biased region" description="Low complexity" evidence="6">
    <location>
        <begin position="55"/>
        <end position="69"/>
    </location>
</feature>
<reference evidence="10" key="1">
    <citation type="submission" date="2025-08" db="UniProtKB">
        <authorList>
            <consortium name="Ensembl"/>
        </authorList>
    </citation>
    <scope>IDENTIFICATION</scope>
</reference>
<dbReference type="GO" id="GO:0035195">
    <property type="term" value="P:miRNA-mediated post-transcriptional gene silencing"/>
    <property type="evidence" value="ECO:0007669"/>
    <property type="project" value="TreeGrafter"/>
</dbReference>
<dbReference type="Gene3D" id="3.30.70.330">
    <property type="match status" value="1"/>
</dbReference>
<feature type="domain" description="Argonaute hook" evidence="8">
    <location>
        <begin position="3"/>
        <end position="91"/>
    </location>
</feature>
<dbReference type="InterPro" id="IPR012677">
    <property type="entry name" value="Nucleotide-bd_a/b_plait_sf"/>
</dbReference>
<keyword evidence="5" id="KW-0943">RNA-mediated gene silencing</keyword>
<dbReference type="InterPro" id="IPR032226">
    <property type="entry name" value="TNRC6_PABC-bd"/>
</dbReference>
<sequence>PDDAGEKTAGWGNPSPNPIKSGSKSMQDGWGDKEGSVAASRHSSWEDEEEGGGMWNSAGSQGSSSSWGQGSNGGWGQSHVGKKPSNKNDDTSSPNIDLEKKMDAEKRGMGLHDYNGDMRKGGRGGGGMSYRPPVSKEAPGPGETGGGGMAQSRHQPSVQPLNQSPGIRAQVPHQFLSPQVRPQYFGFLMVHSWFVRYKIQSIFFFLSCHLIPPFVFFLSVFIQACQLLLQQQQQQQPQQQQQQQLLQNQRKFTPNVRQQADPQQVHIYTIYHSLLGRVFTSSFQPLTLIFCCLLTGFGSGVSLPSLDLGGPGGMKELGSQQSRFKWMMEGHSSVDTSSPENAFHKNGPVTPMKMPGGSPYSQYDMMVGDGLGDNWHRTPGKIGAKPPTTPSWPPEFQPGVPWKGIDRVDPESDPYMTPGSMMGNAVSPNLNDTEHQLLQDNTDSTPPLNTLLPSPGAWPYSASDSPLNNAHNSAKYTDLKTSWPPEPIGHKWKASRSSSQAQLSRPPPGLASQKQPSPSPWSGGGPRLASRGWGSGSSSTWSDGSSRESCWLLLSNLTPQIDGSTLRTICMQHGPLLTFHLGLTQGTALIRYGSKQEAAKAQSALHMCVLGNTTILAEFVSEEDVARSAGSGNGTGVGGAGGLEAGRQGLWGGMGGMSGQGYPSSSLWGSQALEDRHQMGSPASLLPGDLLGGGADSI</sequence>
<evidence type="ECO:0000256" key="1">
    <source>
        <dbReference type="ARBA" id="ARBA00007302"/>
    </source>
</evidence>
<keyword evidence="11" id="KW-1185">Reference proteome</keyword>